<dbReference type="GO" id="GO:0071011">
    <property type="term" value="C:precatalytic spliceosome"/>
    <property type="evidence" value="ECO:0007669"/>
    <property type="project" value="TreeGrafter"/>
</dbReference>
<keyword evidence="4" id="KW-0687">Ribonucleoprotein</keyword>
<dbReference type="Proteomes" id="UP000242146">
    <property type="component" value="Unassembled WGS sequence"/>
</dbReference>
<accession>A0A1X2G753</accession>
<dbReference type="SUPFAM" id="SSF54928">
    <property type="entry name" value="RNA-binding domain, RBD"/>
    <property type="match status" value="1"/>
</dbReference>
<dbReference type="GO" id="GO:0030619">
    <property type="term" value="F:U1 snRNA binding"/>
    <property type="evidence" value="ECO:0007669"/>
    <property type="project" value="InterPro"/>
</dbReference>
<evidence type="ECO:0000259" key="7">
    <source>
        <dbReference type="PROSITE" id="PS50102"/>
    </source>
</evidence>
<keyword evidence="3" id="KW-0539">Nucleus</keyword>
<dbReference type="AlphaFoldDB" id="A0A1X2G753"/>
<dbReference type="GO" id="GO:0000398">
    <property type="term" value="P:mRNA splicing, via spliceosome"/>
    <property type="evidence" value="ECO:0007669"/>
    <property type="project" value="TreeGrafter"/>
</dbReference>
<feature type="domain" description="RRM" evidence="7">
    <location>
        <begin position="100"/>
        <end position="177"/>
    </location>
</feature>
<dbReference type="Pfam" id="PF00076">
    <property type="entry name" value="RRM_1"/>
    <property type="match status" value="1"/>
</dbReference>
<proteinExistence type="predicted"/>
<dbReference type="InterPro" id="IPR034143">
    <property type="entry name" value="snRNP70_RRM"/>
</dbReference>
<dbReference type="EMBL" id="MCGT01000036">
    <property type="protein sequence ID" value="ORX46785.1"/>
    <property type="molecule type" value="Genomic_DNA"/>
</dbReference>
<dbReference type="OrthoDB" id="4207594at2759"/>
<protein>
    <submittedName>
        <fullName evidence="8">RNA-binding domain-containing protein</fullName>
    </submittedName>
</protein>
<keyword evidence="2 5" id="KW-0694">RNA-binding</keyword>
<evidence type="ECO:0000256" key="4">
    <source>
        <dbReference type="ARBA" id="ARBA00023274"/>
    </source>
</evidence>
<dbReference type="InterPro" id="IPR051183">
    <property type="entry name" value="U1_U11-U12_snRNP_70-35kDa"/>
</dbReference>
<dbReference type="STRING" id="101127.A0A1X2G753"/>
<dbReference type="GO" id="GO:0003729">
    <property type="term" value="F:mRNA binding"/>
    <property type="evidence" value="ECO:0007669"/>
    <property type="project" value="TreeGrafter"/>
</dbReference>
<dbReference type="Pfam" id="PF12220">
    <property type="entry name" value="U1snRNP70_N"/>
    <property type="match status" value="1"/>
</dbReference>
<evidence type="ECO:0000256" key="5">
    <source>
        <dbReference type="PROSITE-ProRule" id="PRU00176"/>
    </source>
</evidence>
<dbReference type="GO" id="GO:0005685">
    <property type="term" value="C:U1 snRNP"/>
    <property type="evidence" value="ECO:0007669"/>
    <property type="project" value="EnsemblFungi"/>
</dbReference>
<feature type="compositionally biased region" description="Polar residues" evidence="6">
    <location>
        <begin position="203"/>
        <end position="212"/>
    </location>
</feature>
<dbReference type="InterPro" id="IPR035979">
    <property type="entry name" value="RBD_domain_sf"/>
</dbReference>
<name>A0A1X2G753_9FUNG</name>
<sequence>MSDKLPPHLLRYFVPRPALKFTSPLDKPVQKRVGPIVSGIAQFVPLLQNYDPDYIPWKSKAEQKKEKAQQREQSTKERVEKGIADFAPDKNEQATGDPFHTLFVFNLSYEVDEEELKREFDEYGVVKTVRLIRNESGKSRGYAFIEYEREKDMRAAYKEADGRRFFGRRLEVDVERGRTVKNWRPRRLGGGLGHKRDLVKSSEPASNSTSARSSDRQERSSYNNSSSSSSRRGGSDRYGDRHKSRDYDDRRRYKRSRSRSPGRGYRDKYRGRDSRDGRGDRGDRGDRDRDRYGGGRRDRDRY</sequence>
<feature type="compositionally biased region" description="Low complexity" evidence="6">
    <location>
        <begin position="220"/>
        <end position="232"/>
    </location>
</feature>
<gene>
    <name evidence="8" type="ORF">DM01DRAFT_1410503</name>
</gene>
<feature type="compositionally biased region" description="Basic and acidic residues" evidence="6">
    <location>
        <begin position="233"/>
        <end position="251"/>
    </location>
</feature>
<dbReference type="InterPro" id="IPR000504">
    <property type="entry name" value="RRM_dom"/>
</dbReference>
<reference evidence="8 9" key="1">
    <citation type="submission" date="2016-07" db="EMBL/GenBank/DDBJ databases">
        <title>Pervasive Adenine N6-methylation of Active Genes in Fungi.</title>
        <authorList>
            <consortium name="DOE Joint Genome Institute"/>
            <person name="Mondo S.J."/>
            <person name="Dannebaum R.O."/>
            <person name="Kuo R.C."/>
            <person name="Labutti K."/>
            <person name="Haridas S."/>
            <person name="Kuo A."/>
            <person name="Salamov A."/>
            <person name="Ahrendt S.R."/>
            <person name="Lipzen A."/>
            <person name="Sullivan W."/>
            <person name="Andreopoulos W.B."/>
            <person name="Clum A."/>
            <person name="Lindquist E."/>
            <person name="Daum C."/>
            <person name="Ramamoorthy G.K."/>
            <person name="Gryganskyi A."/>
            <person name="Culley D."/>
            <person name="Magnuson J.K."/>
            <person name="James T.Y."/>
            <person name="O'Malley M.A."/>
            <person name="Stajich J.E."/>
            <person name="Spatafora J.W."/>
            <person name="Visel A."/>
            <person name="Grigoriev I.V."/>
        </authorList>
    </citation>
    <scope>NUCLEOTIDE SEQUENCE [LARGE SCALE GENOMIC DNA]</scope>
    <source>
        <strain evidence="8 9">NRRL 3301</strain>
    </source>
</reference>
<dbReference type="PANTHER" id="PTHR13952">
    <property type="entry name" value="U1 SMALL NUCLEAR RIBONUCLEOPROTEIN 70 KD"/>
    <property type="match status" value="1"/>
</dbReference>
<dbReference type="PROSITE" id="PS50102">
    <property type="entry name" value="RRM"/>
    <property type="match status" value="1"/>
</dbReference>
<dbReference type="InterPro" id="IPR022023">
    <property type="entry name" value="U1snRNP70_N"/>
</dbReference>
<evidence type="ECO:0000256" key="1">
    <source>
        <dbReference type="ARBA" id="ARBA00004123"/>
    </source>
</evidence>
<dbReference type="SMART" id="SM00360">
    <property type="entry name" value="RRM"/>
    <property type="match status" value="1"/>
</dbReference>
<dbReference type="InterPro" id="IPR012677">
    <property type="entry name" value="Nucleotide-bd_a/b_plait_sf"/>
</dbReference>
<evidence type="ECO:0000313" key="9">
    <source>
        <dbReference type="Proteomes" id="UP000242146"/>
    </source>
</evidence>
<dbReference type="FunFam" id="3.30.70.330:FF:000132">
    <property type="entry name" value="Small nuclear ribonucleoprotein U11/U12 subunit 35"/>
    <property type="match status" value="1"/>
</dbReference>
<evidence type="ECO:0000256" key="6">
    <source>
        <dbReference type="SAM" id="MobiDB-lite"/>
    </source>
</evidence>
<evidence type="ECO:0000256" key="2">
    <source>
        <dbReference type="ARBA" id="ARBA00022884"/>
    </source>
</evidence>
<dbReference type="CDD" id="cd12236">
    <property type="entry name" value="RRM_snRNP70"/>
    <property type="match status" value="1"/>
</dbReference>
<evidence type="ECO:0000313" key="8">
    <source>
        <dbReference type="EMBL" id="ORX46785.1"/>
    </source>
</evidence>
<evidence type="ECO:0000256" key="3">
    <source>
        <dbReference type="ARBA" id="ARBA00023242"/>
    </source>
</evidence>
<organism evidence="8 9">
    <name type="scientific">Hesseltinella vesiculosa</name>
    <dbReference type="NCBI Taxonomy" id="101127"/>
    <lineage>
        <taxon>Eukaryota</taxon>
        <taxon>Fungi</taxon>
        <taxon>Fungi incertae sedis</taxon>
        <taxon>Mucoromycota</taxon>
        <taxon>Mucoromycotina</taxon>
        <taxon>Mucoromycetes</taxon>
        <taxon>Mucorales</taxon>
        <taxon>Cunninghamellaceae</taxon>
        <taxon>Hesseltinella</taxon>
    </lineage>
</organism>
<comment type="subcellular location">
    <subcellularLocation>
        <location evidence="1">Nucleus</location>
    </subcellularLocation>
</comment>
<dbReference type="GO" id="GO:0071004">
    <property type="term" value="C:U2-type prespliceosome"/>
    <property type="evidence" value="ECO:0007669"/>
    <property type="project" value="TreeGrafter"/>
</dbReference>
<feature type="compositionally biased region" description="Basic and acidic residues" evidence="6">
    <location>
        <begin position="264"/>
        <end position="302"/>
    </location>
</feature>
<dbReference type="Gene3D" id="3.30.70.330">
    <property type="match status" value="1"/>
</dbReference>
<comment type="caution">
    <text evidence="8">The sequence shown here is derived from an EMBL/GenBank/DDBJ whole genome shotgun (WGS) entry which is preliminary data.</text>
</comment>
<feature type="region of interest" description="Disordered" evidence="6">
    <location>
        <begin position="184"/>
        <end position="302"/>
    </location>
</feature>
<dbReference type="PANTHER" id="PTHR13952:SF5">
    <property type="entry name" value="U1 SMALL NUCLEAR RIBONUCLEOPROTEIN 70 KDA"/>
    <property type="match status" value="1"/>
</dbReference>
<keyword evidence="9" id="KW-1185">Reference proteome</keyword>